<evidence type="ECO:0000256" key="1">
    <source>
        <dbReference type="SAM" id="MobiDB-lite"/>
    </source>
</evidence>
<name>A0A9N7TJY3_PLEPL</name>
<gene>
    <name evidence="2" type="ORF">PLEPLA_LOCUS1938</name>
</gene>
<feature type="compositionally biased region" description="Polar residues" evidence="1">
    <location>
        <begin position="41"/>
        <end position="50"/>
    </location>
</feature>
<feature type="compositionally biased region" description="Polar residues" evidence="1">
    <location>
        <begin position="1"/>
        <end position="12"/>
    </location>
</feature>
<dbReference type="EMBL" id="CADEAL010000093">
    <property type="protein sequence ID" value="CAB1414231.1"/>
    <property type="molecule type" value="Genomic_DNA"/>
</dbReference>
<comment type="caution">
    <text evidence="2">The sequence shown here is derived from an EMBL/GenBank/DDBJ whole genome shotgun (WGS) entry which is preliminary data.</text>
</comment>
<dbReference type="Proteomes" id="UP001153269">
    <property type="component" value="Unassembled WGS sequence"/>
</dbReference>
<evidence type="ECO:0000313" key="3">
    <source>
        <dbReference type="Proteomes" id="UP001153269"/>
    </source>
</evidence>
<feature type="compositionally biased region" description="Basic and acidic residues" evidence="1">
    <location>
        <begin position="120"/>
        <end position="138"/>
    </location>
</feature>
<feature type="compositionally biased region" description="Basic and acidic residues" evidence="1">
    <location>
        <begin position="29"/>
        <end position="39"/>
    </location>
</feature>
<feature type="region of interest" description="Disordered" evidence="1">
    <location>
        <begin position="1"/>
        <end position="148"/>
    </location>
</feature>
<evidence type="ECO:0000313" key="2">
    <source>
        <dbReference type="EMBL" id="CAB1414231.1"/>
    </source>
</evidence>
<keyword evidence="3" id="KW-1185">Reference proteome</keyword>
<proteinExistence type="predicted"/>
<organism evidence="2 3">
    <name type="scientific">Pleuronectes platessa</name>
    <name type="common">European plaice</name>
    <dbReference type="NCBI Taxonomy" id="8262"/>
    <lineage>
        <taxon>Eukaryota</taxon>
        <taxon>Metazoa</taxon>
        <taxon>Chordata</taxon>
        <taxon>Craniata</taxon>
        <taxon>Vertebrata</taxon>
        <taxon>Euteleostomi</taxon>
        <taxon>Actinopterygii</taxon>
        <taxon>Neopterygii</taxon>
        <taxon>Teleostei</taxon>
        <taxon>Neoteleostei</taxon>
        <taxon>Acanthomorphata</taxon>
        <taxon>Carangaria</taxon>
        <taxon>Pleuronectiformes</taxon>
        <taxon>Pleuronectoidei</taxon>
        <taxon>Pleuronectidae</taxon>
        <taxon>Pleuronectes</taxon>
    </lineage>
</organism>
<sequence>MAPSSDLSQSQLAVCLRHRTQPSPRGGRKRNEELTDRARYCTSTTGQSPANPCADSQDVALIHRPQLRHWGPGKGEQGVGRSADDREHDQEENPQTVSPANSVSDAWRIDRPNVHTPRAQRSDGGREATGDPGVKLREGSAQSQSCLSSWDHNTELDLWFQSTTLA</sequence>
<feature type="compositionally biased region" description="Polar residues" evidence="1">
    <location>
        <begin position="93"/>
        <end position="104"/>
    </location>
</feature>
<reference evidence="2" key="1">
    <citation type="submission" date="2020-03" db="EMBL/GenBank/DDBJ databases">
        <authorList>
            <person name="Weist P."/>
        </authorList>
    </citation>
    <scope>NUCLEOTIDE SEQUENCE</scope>
</reference>
<protein>
    <submittedName>
        <fullName evidence="2">Uncharacterized protein</fullName>
    </submittedName>
</protein>
<dbReference type="AlphaFoldDB" id="A0A9N7TJY3"/>
<feature type="compositionally biased region" description="Basic and acidic residues" evidence="1">
    <location>
        <begin position="82"/>
        <end position="91"/>
    </location>
</feature>
<accession>A0A9N7TJY3</accession>